<dbReference type="RefSeq" id="WP_191712336.1">
    <property type="nucleotide sequence ID" value="NZ_JACSPX010000001.1"/>
</dbReference>
<keyword evidence="2" id="KW-1185">Reference proteome</keyword>
<comment type="caution">
    <text evidence="1">The sequence shown here is derived from an EMBL/GenBank/DDBJ whole genome shotgun (WGS) entry which is preliminary data.</text>
</comment>
<evidence type="ECO:0000313" key="1">
    <source>
        <dbReference type="EMBL" id="MBD8011678.1"/>
    </source>
</evidence>
<dbReference type="Proteomes" id="UP000611521">
    <property type="component" value="Unassembled WGS sequence"/>
</dbReference>
<name>A0ABR8W3R6_9MICO</name>
<organism evidence="1 2">
    <name type="scientific">Microbacterium commune</name>
    <dbReference type="NCBI Taxonomy" id="2762219"/>
    <lineage>
        <taxon>Bacteria</taxon>
        <taxon>Bacillati</taxon>
        <taxon>Actinomycetota</taxon>
        <taxon>Actinomycetes</taxon>
        <taxon>Micrococcales</taxon>
        <taxon>Microbacteriaceae</taxon>
        <taxon>Microbacterium</taxon>
    </lineage>
</organism>
<proteinExistence type="predicted"/>
<protein>
    <submittedName>
        <fullName evidence="1">PD-(D/E)XK nuclease family protein</fullName>
    </submittedName>
</protein>
<dbReference type="EMBL" id="JACSPX010000001">
    <property type="protein sequence ID" value="MBD8011678.1"/>
    <property type="molecule type" value="Genomic_DNA"/>
</dbReference>
<evidence type="ECO:0000313" key="2">
    <source>
        <dbReference type="Proteomes" id="UP000611521"/>
    </source>
</evidence>
<sequence>MSSFNQDDTVIARVLADLITGDSSRLVGEILRPVPNFWDIVDYGASAGETRYSKMVGWLLDPQEDHGLGTFFASRFVQTALGEGAPEISERARVHPREWRNIDVLLVDYDEEGMPVRTLVIENKTDTSEHTRSGLLTAQTTWYNWVIRGDFESMEQSVASADLEPAQAARLRKQIRRWRTDTGDYRGIDDAGRHFVYLTPRQDEHAEDPEFRTVTYEQLEGLLDEVIQLLTDRGDADAAKIVLDFRRTIHRRFDRRLGEQITHAFEEYPDLGAELASVAQQMGVVNAEDTRAGDKQYFKAARTKKIDPEELRAHLDQELGRRITEIELRRLVAHVWQSRPSSFANDTSKFHWGDKRNGRFSKTEMLQKIAQAFVVEHRITSIDEFEEKFGAVVGTVILPDPANPYDGTALLYDPDHHPYSPSDERRHKAKEIDMRDRIGAITFDDGKRYRVHWNLGHRRPGRVGVIAHLPVIRHFQQTGDPQVYPIEDAS</sequence>
<gene>
    <name evidence="1" type="ORF">H9633_05135</name>
</gene>
<accession>A0ABR8W3R6</accession>
<dbReference type="InterPro" id="IPR029470">
    <property type="entry name" value="PDDEXK_4"/>
</dbReference>
<reference evidence="1 2" key="1">
    <citation type="submission" date="2020-08" db="EMBL/GenBank/DDBJ databases">
        <title>A Genomic Blueprint of the Chicken Gut Microbiome.</title>
        <authorList>
            <person name="Gilroy R."/>
            <person name="Ravi A."/>
            <person name="Getino M."/>
            <person name="Pursley I."/>
            <person name="Horton D.L."/>
            <person name="Alikhan N.-F."/>
            <person name="Baker D."/>
            <person name="Gharbi K."/>
            <person name="Hall N."/>
            <person name="Watson M."/>
            <person name="Adriaenssens E.M."/>
            <person name="Foster-Nyarko E."/>
            <person name="Jarju S."/>
            <person name="Secka A."/>
            <person name="Antonio M."/>
            <person name="Oren A."/>
            <person name="Chaudhuri R."/>
            <person name="La Ragione R.M."/>
            <person name="Hildebrand F."/>
            <person name="Pallen M.J."/>
        </authorList>
    </citation>
    <scope>NUCLEOTIDE SEQUENCE [LARGE SCALE GENOMIC DNA]</scope>
    <source>
        <strain evidence="1 2">Re1</strain>
    </source>
</reference>
<dbReference type="Pfam" id="PF14281">
    <property type="entry name" value="PDDEXK_4"/>
    <property type="match status" value="1"/>
</dbReference>